<gene>
    <name evidence="1" type="ORF">TNCV_4846101</name>
</gene>
<keyword evidence="2" id="KW-1185">Reference proteome</keyword>
<evidence type="ECO:0000313" key="2">
    <source>
        <dbReference type="Proteomes" id="UP000887159"/>
    </source>
</evidence>
<dbReference type="EMBL" id="BMAU01021435">
    <property type="protein sequence ID" value="GFY36238.1"/>
    <property type="molecule type" value="Genomic_DNA"/>
</dbReference>
<comment type="caution">
    <text evidence="1">The sequence shown here is derived from an EMBL/GenBank/DDBJ whole genome shotgun (WGS) entry which is preliminary data.</text>
</comment>
<proteinExistence type="predicted"/>
<organism evidence="1 2">
    <name type="scientific">Trichonephila clavipes</name>
    <name type="common">Golden silk orbweaver</name>
    <name type="synonym">Nephila clavipes</name>
    <dbReference type="NCBI Taxonomy" id="2585209"/>
    <lineage>
        <taxon>Eukaryota</taxon>
        <taxon>Metazoa</taxon>
        <taxon>Ecdysozoa</taxon>
        <taxon>Arthropoda</taxon>
        <taxon>Chelicerata</taxon>
        <taxon>Arachnida</taxon>
        <taxon>Araneae</taxon>
        <taxon>Araneomorphae</taxon>
        <taxon>Entelegynae</taxon>
        <taxon>Araneoidea</taxon>
        <taxon>Nephilidae</taxon>
        <taxon>Trichonephila</taxon>
    </lineage>
</organism>
<name>A0A8X6WJF4_TRICX</name>
<protein>
    <submittedName>
        <fullName evidence="1">Uncharacterized protein</fullName>
    </submittedName>
</protein>
<dbReference type="Proteomes" id="UP000887159">
    <property type="component" value="Unassembled WGS sequence"/>
</dbReference>
<evidence type="ECO:0000313" key="1">
    <source>
        <dbReference type="EMBL" id="GFY36238.1"/>
    </source>
</evidence>
<dbReference type="AlphaFoldDB" id="A0A8X6WJF4"/>
<reference evidence="1" key="1">
    <citation type="submission" date="2020-08" db="EMBL/GenBank/DDBJ databases">
        <title>Multicomponent nature underlies the extraordinary mechanical properties of spider dragline silk.</title>
        <authorList>
            <person name="Kono N."/>
            <person name="Nakamura H."/>
            <person name="Mori M."/>
            <person name="Yoshida Y."/>
            <person name="Ohtoshi R."/>
            <person name="Malay A.D."/>
            <person name="Moran D.A.P."/>
            <person name="Tomita M."/>
            <person name="Numata K."/>
            <person name="Arakawa K."/>
        </authorList>
    </citation>
    <scope>NUCLEOTIDE SEQUENCE</scope>
</reference>
<accession>A0A8X6WJF4</accession>
<sequence>MCTYPFLHKGRVDRERHNTHPTKQICHRHREDIQVNGLLGIGRGRHCPDDKDVGDHDGDAYYEDDHCLNHLLGAGFYLEIIGAILGQEQVGRAAQHHDTLP</sequence>